<reference evidence="2" key="1">
    <citation type="journal article" date="2019" name="Int. J. Syst. Evol. Microbiol.">
        <title>The Global Catalogue of Microorganisms (GCM) 10K type strain sequencing project: providing services to taxonomists for standard genome sequencing and annotation.</title>
        <authorList>
            <consortium name="The Broad Institute Genomics Platform"/>
            <consortium name="The Broad Institute Genome Sequencing Center for Infectious Disease"/>
            <person name="Wu L."/>
            <person name="Ma J."/>
        </authorList>
    </citation>
    <scope>NUCLEOTIDE SEQUENCE [LARGE SCALE GENOMIC DNA]</scope>
    <source>
        <strain evidence="2">KCTC 12861</strain>
    </source>
</reference>
<proteinExistence type="predicted"/>
<dbReference type="Proteomes" id="UP000637980">
    <property type="component" value="Unassembled WGS sequence"/>
</dbReference>
<comment type="caution">
    <text evidence="1">The sequence shown here is derived from an EMBL/GenBank/DDBJ whole genome shotgun (WGS) entry which is preliminary data.</text>
</comment>
<protein>
    <submittedName>
        <fullName evidence="1">Uncharacterized protein</fullName>
    </submittedName>
</protein>
<sequence length="54" mass="6104">MRFMRRNRIKVPIYGLINMGNILTGELTLKYRGSEIGGVQIGQQLIADLIRGTK</sequence>
<gene>
    <name evidence="1" type="ORF">GCM10007094_22020</name>
</gene>
<organism evidence="1 2">
    <name type="scientific">Pseudovibrio japonicus</name>
    <dbReference type="NCBI Taxonomy" id="366534"/>
    <lineage>
        <taxon>Bacteria</taxon>
        <taxon>Pseudomonadati</taxon>
        <taxon>Pseudomonadota</taxon>
        <taxon>Alphaproteobacteria</taxon>
        <taxon>Hyphomicrobiales</taxon>
        <taxon>Stappiaceae</taxon>
        <taxon>Pseudovibrio</taxon>
    </lineage>
</organism>
<evidence type="ECO:0000313" key="2">
    <source>
        <dbReference type="Proteomes" id="UP000637980"/>
    </source>
</evidence>
<name>A0ABQ3EHP6_9HYPH</name>
<evidence type="ECO:0000313" key="1">
    <source>
        <dbReference type="EMBL" id="GHB32694.1"/>
    </source>
</evidence>
<accession>A0ABQ3EHP6</accession>
<dbReference type="EMBL" id="BMXE01000003">
    <property type="protein sequence ID" value="GHB32694.1"/>
    <property type="molecule type" value="Genomic_DNA"/>
</dbReference>
<keyword evidence="2" id="KW-1185">Reference proteome</keyword>